<sequence length="105" mass="12342">MQIELLIDGKKKIFTAPFVPMLAKRKWLEFEADESLDLDNPTPEQFDEIATVIQKIVFREQFTLEELYWGIPYEQMVKKTFEAVYGFKSSEGTDDDQGNVTREER</sequence>
<dbReference type="AlphaFoldDB" id="A0A1H0MFL7"/>
<dbReference type="OrthoDB" id="2915540at2"/>
<gene>
    <name evidence="1" type="ORF">SAMN05421677_10821</name>
</gene>
<reference evidence="2" key="1">
    <citation type="submission" date="2016-10" db="EMBL/GenBank/DDBJ databases">
        <authorList>
            <person name="Varghese N."/>
            <person name="Submissions S."/>
        </authorList>
    </citation>
    <scope>NUCLEOTIDE SEQUENCE [LARGE SCALE GENOMIC DNA]</scope>
    <source>
        <strain evidence="2">CGMCC 1.3703</strain>
    </source>
</reference>
<evidence type="ECO:0000313" key="1">
    <source>
        <dbReference type="EMBL" id="SDO79194.1"/>
    </source>
</evidence>
<dbReference type="EMBL" id="FNIZ01000008">
    <property type="protein sequence ID" value="SDO79194.1"/>
    <property type="molecule type" value="Genomic_DNA"/>
</dbReference>
<keyword evidence="2" id="KW-1185">Reference proteome</keyword>
<dbReference type="STRING" id="240303.SAMN05421677_10821"/>
<evidence type="ECO:0000313" key="2">
    <source>
        <dbReference type="Proteomes" id="UP000198860"/>
    </source>
</evidence>
<protein>
    <submittedName>
        <fullName evidence="1">Uncharacterized protein</fullName>
    </submittedName>
</protein>
<dbReference type="Pfam" id="PF23857">
    <property type="entry name" value="Phage_TAC_19"/>
    <property type="match status" value="1"/>
</dbReference>
<dbReference type="NCBIfam" id="NF047360">
    <property type="entry name" value="tail_chap_PVL"/>
    <property type="match status" value="1"/>
</dbReference>
<accession>A0A1H0MFL7</accession>
<name>A0A1H0MFL7_HALAD</name>
<dbReference type="RefSeq" id="WP_089652298.1">
    <property type="nucleotide sequence ID" value="NZ_FNIZ01000008.1"/>
</dbReference>
<dbReference type="Proteomes" id="UP000198860">
    <property type="component" value="Unassembled WGS sequence"/>
</dbReference>
<dbReference type="InterPro" id="IPR057006">
    <property type="entry name" value="Phage_TAC_19"/>
</dbReference>
<proteinExistence type="predicted"/>
<organism evidence="1 2">
    <name type="scientific">Halobacillus aidingensis</name>
    <dbReference type="NCBI Taxonomy" id="240303"/>
    <lineage>
        <taxon>Bacteria</taxon>
        <taxon>Bacillati</taxon>
        <taxon>Bacillota</taxon>
        <taxon>Bacilli</taxon>
        <taxon>Bacillales</taxon>
        <taxon>Bacillaceae</taxon>
        <taxon>Halobacillus</taxon>
    </lineage>
</organism>